<protein>
    <submittedName>
        <fullName evidence="2">MFS transporter</fullName>
    </submittedName>
</protein>
<dbReference type="InterPro" id="IPR036259">
    <property type="entry name" value="MFS_trans_sf"/>
</dbReference>
<feature type="transmembrane region" description="Helical" evidence="1">
    <location>
        <begin position="382"/>
        <end position="405"/>
    </location>
</feature>
<feature type="transmembrane region" description="Helical" evidence="1">
    <location>
        <begin position="266"/>
        <end position="289"/>
    </location>
</feature>
<evidence type="ECO:0000313" key="3">
    <source>
        <dbReference type="Proteomes" id="UP001062738"/>
    </source>
</evidence>
<name>A0ABT4DKL4_FUSSI</name>
<feature type="transmembrane region" description="Helical" evidence="1">
    <location>
        <begin position="156"/>
        <end position="177"/>
    </location>
</feature>
<dbReference type="PANTHER" id="PTHR11328:SF24">
    <property type="entry name" value="MAJOR FACILITATOR SUPERFAMILY (MFS) PROFILE DOMAIN-CONTAINING PROTEIN"/>
    <property type="match status" value="1"/>
</dbReference>
<feature type="transmembrane region" description="Helical" evidence="1">
    <location>
        <begin position="12"/>
        <end position="34"/>
    </location>
</feature>
<dbReference type="Pfam" id="PF13347">
    <property type="entry name" value="MFS_2"/>
    <property type="match status" value="1"/>
</dbReference>
<dbReference type="Proteomes" id="UP001062738">
    <property type="component" value="Unassembled WGS sequence"/>
</dbReference>
<feature type="transmembrane region" description="Helical" evidence="1">
    <location>
        <begin position="183"/>
        <end position="205"/>
    </location>
</feature>
<keyword evidence="1" id="KW-0472">Membrane</keyword>
<dbReference type="InterPro" id="IPR039672">
    <property type="entry name" value="MFS_2"/>
</dbReference>
<dbReference type="Gene3D" id="1.20.1250.20">
    <property type="entry name" value="MFS general substrate transporter like domains"/>
    <property type="match status" value="2"/>
</dbReference>
<proteinExistence type="predicted"/>
<feature type="transmembrane region" description="Helical" evidence="1">
    <location>
        <begin position="235"/>
        <end position="260"/>
    </location>
</feature>
<comment type="caution">
    <text evidence="2">The sequence shown here is derived from an EMBL/GenBank/DDBJ whole genome shotgun (WGS) entry which is preliminary data.</text>
</comment>
<keyword evidence="1" id="KW-1133">Transmembrane helix</keyword>
<keyword evidence="3" id="KW-1185">Reference proteome</keyword>
<dbReference type="SUPFAM" id="SSF103473">
    <property type="entry name" value="MFS general substrate transporter"/>
    <property type="match status" value="1"/>
</dbReference>
<reference evidence="2" key="1">
    <citation type="submission" date="2022-09" db="EMBL/GenBank/DDBJ databases">
        <authorList>
            <person name="Zoaiter M."/>
        </authorList>
    </citation>
    <scope>NUCLEOTIDE SEQUENCE</scope>
    <source>
        <strain evidence="2">DSM 19848</strain>
    </source>
</reference>
<keyword evidence="1" id="KW-0812">Transmembrane</keyword>
<feature type="transmembrane region" description="Helical" evidence="1">
    <location>
        <begin position="301"/>
        <end position="319"/>
    </location>
</feature>
<sequence length="448" mass="50036">MKKLTTKVQVLYALGVSYAIVDQIFAQWILYFYLPPENSGLKPIMAPVLISIALAVSRFVDMITDPLIGFLSDKYNSKYGRRIPFIAVGTIPLIIVTIAFFYPPTSSERASFYYLMIVGSLFFTFYTIVGAPYNALIPEIGRTSEERLNLSTWQSVFRLSYTAIAIILPGILIKMIGGDNVLFGIRGMIIFLCVIVFIGLSITVFTVRERDYSTGEVSNVSFKVTIGIIVKNKNFILYLFGMMFFFIGFNNLRAIMNYYIEDIMGYGKQAITLASAILFGAAAICFYPTNKLSKKYGYRKIMLCCLVMLIITTSMLFFLGKIFPVNFGFILFGIIGIPLAGAAFIFPPAMLSEISTQMSEDAGARIEGISFGIQGFFMKMSFLISIVILPIILVMGKGVNIITAITSGVTKVEKSGIYLASLSSVFFFIISFIFYYRYSDSKKINIKK</sequence>
<gene>
    <name evidence="2" type="ORF">OCK72_11005</name>
</gene>
<feature type="transmembrane region" description="Helical" evidence="1">
    <location>
        <begin position="46"/>
        <end position="71"/>
    </location>
</feature>
<feature type="transmembrane region" description="Helical" evidence="1">
    <location>
        <begin position="83"/>
        <end position="102"/>
    </location>
</feature>
<evidence type="ECO:0000256" key="1">
    <source>
        <dbReference type="SAM" id="Phobius"/>
    </source>
</evidence>
<feature type="transmembrane region" description="Helical" evidence="1">
    <location>
        <begin position="417"/>
        <end position="438"/>
    </location>
</feature>
<feature type="transmembrane region" description="Helical" evidence="1">
    <location>
        <begin position="114"/>
        <end position="136"/>
    </location>
</feature>
<dbReference type="EMBL" id="JAOXXL010000050">
    <property type="protein sequence ID" value="MCY7009150.1"/>
    <property type="molecule type" value="Genomic_DNA"/>
</dbReference>
<dbReference type="PANTHER" id="PTHR11328">
    <property type="entry name" value="MAJOR FACILITATOR SUPERFAMILY DOMAIN-CONTAINING PROTEIN"/>
    <property type="match status" value="1"/>
</dbReference>
<accession>A0ABT4DKL4</accession>
<dbReference type="RefSeq" id="WP_265152849.1">
    <property type="nucleotide sequence ID" value="NZ_JAOXXL010000050.1"/>
</dbReference>
<evidence type="ECO:0000313" key="2">
    <source>
        <dbReference type="EMBL" id="MCY7009150.1"/>
    </source>
</evidence>
<organism evidence="2 3">
    <name type="scientific">Fusobacterium simiae</name>
    <dbReference type="NCBI Taxonomy" id="855"/>
    <lineage>
        <taxon>Bacteria</taxon>
        <taxon>Fusobacteriati</taxon>
        <taxon>Fusobacteriota</taxon>
        <taxon>Fusobacteriia</taxon>
        <taxon>Fusobacteriales</taxon>
        <taxon>Fusobacteriaceae</taxon>
        <taxon>Fusobacterium</taxon>
    </lineage>
</organism>
<feature type="transmembrane region" description="Helical" evidence="1">
    <location>
        <begin position="325"/>
        <end position="346"/>
    </location>
</feature>